<keyword evidence="3" id="KW-0285">Flavoprotein</keyword>
<evidence type="ECO:0000313" key="7">
    <source>
        <dbReference type="EMBL" id="QHC48964.1"/>
    </source>
</evidence>
<name>A0A6I6SKQ0_9GAMM</name>
<dbReference type="OrthoDB" id="9775082at2"/>
<dbReference type="RefSeq" id="WP_159549422.1">
    <property type="nucleotide sequence ID" value="NZ_CP035042.1"/>
</dbReference>
<dbReference type="InterPro" id="IPR036318">
    <property type="entry name" value="FAD-bd_PCMH-like_sf"/>
</dbReference>
<gene>
    <name evidence="7" type="ORF">EKK97_04170</name>
</gene>
<dbReference type="InterPro" id="IPR016166">
    <property type="entry name" value="FAD-bd_PCMH"/>
</dbReference>
<dbReference type="KEGG" id="htx:EKK97_04170"/>
<protein>
    <submittedName>
        <fullName evidence="7">FAD-binding oxidoreductase</fullName>
    </submittedName>
</protein>
<feature type="domain" description="FAD-binding PCMH-type" evidence="6">
    <location>
        <begin position="51"/>
        <end position="221"/>
    </location>
</feature>
<evidence type="ECO:0000256" key="4">
    <source>
        <dbReference type="ARBA" id="ARBA00022827"/>
    </source>
</evidence>
<dbReference type="EMBL" id="CP035042">
    <property type="protein sequence ID" value="QHC48964.1"/>
    <property type="molecule type" value="Genomic_DNA"/>
</dbReference>
<dbReference type="Gene3D" id="3.30.465.10">
    <property type="match status" value="1"/>
</dbReference>
<keyword evidence="4" id="KW-0274">FAD</keyword>
<dbReference type="InterPro" id="IPR012951">
    <property type="entry name" value="BBE"/>
</dbReference>
<accession>A0A6I6SKQ0</accession>
<dbReference type="PROSITE" id="PS00862">
    <property type="entry name" value="OX2_COVAL_FAD"/>
    <property type="match status" value="1"/>
</dbReference>
<dbReference type="InterPro" id="IPR006093">
    <property type="entry name" value="Oxy_OxRdtase_FAD_BS"/>
</dbReference>
<comment type="similarity">
    <text evidence="2">Belongs to the oxygen-dependent FAD-linked oxidoreductase family.</text>
</comment>
<evidence type="ECO:0000313" key="8">
    <source>
        <dbReference type="Proteomes" id="UP000464013"/>
    </source>
</evidence>
<dbReference type="Proteomes" id="UP000464013">
    <property type="component" value="Chromosome"/>
</dbReference>
<evidence type="ECO:0000256" key="3">
    <source>
        <dbReference type="ARBA" id="ARBA00022630"/>
    </source>
</evidence>
<keyword evidence="5" id="KW-0560">Oxidoreductase</keyword>
<dbReference type="Gene3D" id="3.40.462.20">
    <property type="match status" value="1"/>
</dbReference>
<dbReference type="InterPro" id="IPR006094">
    <property type="entry name" value="Oxid_FAD_bind_N"/>
</dbReference>
<dbReference type="SUPFAM" id="SSF56176">
    <property type="entry name" value="FAD-binding/transporter-associated domain-like"/>
    <property type="match status" value="1"/>
</dbReference>
<dbReference type="Pfam" id="PF01565">
    <property type="entry name" value="FAD_binding_4"/>
    <property type="match status" value="1"/>
</dbReference>
<dbReference type="InterPro" id="IPR016167">
    <property type="entry name" value="FAD-bd_PCMH_sub1"/>
</dbReference>
<comment type="cofactor">
    <cofactor evidence="1">
        <name>FAD</name>
        <dbReference type="ChEBI" id="CHEBI:57692"/>
    </cofactor>
</comment>
<dbReference type="Gene3D" id="3.30.43.10">
    <property type="entry name" value="Uridine Diphospho-n-acetylenolpyruvylglucosamine Reductase, domain 2"/>
    <property type="match status" value="1"/>
</dbReference>
<dbReference type="PANTHER" id="PTHR42973:SF39">
    <property type="entry name" value="FAD-BINDING PCMH-TYPE DOMAIN-CONTAINING PROTEIN"/>
    <property type="match status" value="1"/>
</dbReference>
<dbReference type="PANTHER" id="PTHR42973">
    <property type="entry name" value="BINDING OXIDOREDUCTASE, PUTATIVE (AFU_ORTHOLOGUE AFUA_1G17690)-RELATED"/>
    <property type="match status" value="1"/>
</dbReference>
<dbReference type="InterPro" id="IPR016169">
    <property type="entry name" value="FAD-bd_PCMH_sub2"/>
</dbReference>
<proteinExistence type="inferred from homology"/>
<evidence type="ECO:0000259" key="6">
    <source>
        <dbReference type="PROSITE" id="PS51387"/>
    </source>
</evidence>
<evidence type="ECO:0000256" key="2">
    <source>
        <dbReference type="ARBA" id="ARBA00005466"/>
    </source>
</evidence>
<dbReference type="Pfam" id="PF08031">
    <property type="entry name" value="BBE"/>
    <property type="match status" value="1"/>
</dbReference>
<dbReference type="PROSITE" id="PS51387">
    <property type="entry name" value="FAD_PCMH"/>
    <property type="match status" value="1"/>
</dbReference>
<dbReference type="GO" id="GO:0016491">
    <property type="term" value="F:oxidoreductase activity"/>
    <property type="evidence" value="ECO:0007669"/>
    <property type="project" value="UniProtKB-KW"/>
</dbReference>
<dbReference type="AlphaFoldDB" id="A0A6I6SKQ0"/>
<evidence type="ECO:0000256" key="5">
    <source>
        <dbReference type="ARBA" id="ARBA00023002"/>
    </source>
</evidence>
<keyword evidence="8" id="KW-1185">Reference proteome</keyword>
<organism evidence="7 8">
    <name type="scientific">Billgrantia tianxiuensis</name>
    <dbReference type="NCBI Taxonomy" id="2497861"/>
    <lineage>
        <taxon>Bacteria</taxon>
        <taxon>Pseudomonadati</taxon>
        <taxon>Pseudomonadota</taxon>
        <taxon>Gammaproteobacteria</taxon>
        <taxon>Oceanospirillales</taxon>
        <taxon>Halomonadaceae</taxon>
        <taxon>Billgrantia</taxon>
    </lineage>
</organism>
<sequence length="479" mass="51996">MHPLTYRTLDGGLASLDPGEVEAFSQQIRGTVLTAADNEYDQARRVWNGMVDRHPTLIARCLGARDVRQAVDFARQRRMLLSVRSGGHHIAGNAIADGSLTIDLSQMRQVRVDPAQRTARVGAGALLGDVDHEAQAFGLATPLGINSTTGVAGLCLGGGFGWLTRQHGLTVDNLLSADIVTADGQLRVVSANQEADLFWAIRGGGGNFGVVTSFEFQLHPIGPEVYAGLVVYPFAQARQVLKAWRDFAAAAPRELSVWAVMRQAPPLPFLPESAHGKEVVVFALLCHGDLEAGERLAAKVLDFGDPLGSMLGRQPYAGFQTAFDPLLAPGARNYWKSHNFVEVSDGLIDAVIQGVETLPGPECETFIAQLGGAMSDVDEADTAYAGRNANFMMNVHGRWQDPADDDAIRNWARQVFHDTTPFATGGGYVNFFTEDESSRVDSAYSQNYLRLQQLKQQYDPDNLFRINQNIAPLSFAQSA</sequence>
<evidence type="ECO:0000256" key="1">
    <source>
        <dbReference type="ARBA" id="ARBA00001974"/>
    </source>
</evidence>
<reference evidence="7 8" key="1">
    <citation type="submission" date="2019-01" db="EMBL/GenBank/DDBJ databases">
        <title>Complete genome of a denitifying bacterium Halomons sp. BC-M4-5.</title>
        <authorList>
            <person name="Wang L."/>
            <person name="Shao Z."/>
        </authorList>
    </citation>
    <scope>NUCLEOTIDE SEQUENCE [LARGE SCALE GENOMIC DNA]</scope>
    <source>
        <strain evidence="7 8">BC-M4-5</strain>
    </source>
</reference>
<dbReference type="GO" id="GO:0071949">
    <property type="term" value="F:FAD binding"/>
    <property type="evidence" value="ECO:0007669"/>
    <property type="project" value="InterPro"/>
</dbReference>
<dbReference type="InterPro" id="IPR050416">
    <property type="entry name" value="FAD-linked_Oxidoreductase"/>
</dbReference>